<evidence type="ECO:0000313" key="8">
    <source>
        <dbReference type="Proteomes" id="UP000823941"/>
    </source>
</evidence>
<evidence type="ECO:0000256" key="2">
    <source>
        <dbReference type="RuleBase" id="RU363034"/>
    </source>
</evidence>
<reference evidence="7 8" key="1">
    <citation type="submission" date="2021-06" db="EMBL/GenBank/DDBJ databases">
        <title>A haploid diamondback moth (Plutella xylostella L.) genome assembly resolves 31 chromosomes and identifies a diamide resistance mutation.</title>
        <authorList>
            <person name="Ward C.M."/>
            <person name="Perry K.D."/>
            <person name="Baker G."/>
            <person name="Powis K."/>
            <person name="Heckel D.G."/>
            <person name="Baxter S.W."/>
        </authorList>
    </citation>
    <scope>NUCLEOTIDE SEQUENCE [LARGE SCALE GENOMIC DNA]</scope>
    <source>
        <strain evidence="7 8">LV</strain>
        <tissue evidence="7">Single pupa</tissue>
    </source>
</reference>
<keyword evidence="8" id="KW-1185">Reference proteome</keyword>
<dbReference type="InterPro" id="IPR007110">
    <property type="entry name" value="Ig-like_dom"/>
</dbReference>
<dbReference type="InterPro" id="IPR033116">
    <property type="entry name" value="TRYPSIN_SER"/>
</dbReference>
<organism evidence="7 8">
    <name type="scientific">Plutella xylostella</name>
    <name type="common">Diamondback moth</name>
    <name type="synonym">Plutella maculipennis</name>
    <dbReference type="NCBI Taxonomy" id="51655"/>
    <lineage>
        <taxon>Eukaryota</taxon>
        <taxon>Metazoa</taxon>
        <taxon>Ecdysozoa</taxon>
        <taxon>Arthropoda</taxon>
        <taxon>Hexapoda</taxon>
        <taxon>Insecta</taxon>
        <taxon>Pterygota</taxon>
        <taxon>Neoptera</taxon>
        <taxon>Endopterygota</taxon>
        <taxon>Lepidoptera</taxon>
        <taxon>Glossata</taxon>
        <taxon>Ditrysia</taxon>
        <taxon>Yponomeutoidea</taxon>
        <taxon>Plutellidae</taxon>
        <taxon>Plutella</taxon>
    </lineage>
</organism>
<evidence type="ECO:0000313" key="7">
    <source>
        <dbReference type="EMBL" id="KAG7306184.1"/>
    </source>
</evidence>
<dbReference type="PROSITE" id="PS50835">
    <property type="entry name" value="IG_LIKE"/>
    <property type="match status" value="1"/>
</dbReference>
<evidence type="ECO:0000256" key="4">
    <source>
        <dbReference type="SAM" id="SignalP"/>
    </source>
</evidence>
<protein>
    <submittedName>
        <fullName evidence="7">Uncharacterized protein</fullName>
    </submittedName>
</protein>
<dbReference type="SUPFAM" id="SSF50494">
    <property type="entry name" value="Trypsin-like serine proteases"/>
    <property type="match status" value="1"/>
</dbReference>
<feature type="domain" description="Ig-like" evidence="6">
    <location>
        <begin position="272"/>
        <end position="317"/>
    </location>
</feature>
<evidence type="ECO:0000256" key="1">
    <source>
        <dbReference type="ARBA" id="ARBA00023157"/>
    </source>
</evidence>
<keyword evidence="1" id="KW-1015">Disulfide bond</keyword>
<proteinExistence type="predicted"/>
<dbReference type="PRINTS" id="PR00722">
    <property type="entry name" value="CHYMOTRYPSIN"/>
</dbReference>
<dbReference type="PROSITE" id="PS00134">
    <property type="entry name" value="TRYPSIN_HIS"/>
    <property type="match status" value="1"/>
</dbReference>
<evidence type="ECO:0000259" key="6">
    <source>
        <dbReference type="PROSITE" id="PS50835"/>
    </source>
</evidence>
<dbReference type="InterPro" id="IPR009003">
    <property type="entry name" value="Peptidase_S1_PA"/>
</dbReference>
<name>A0ABQ7QMR7_PLUXY</name>
<accession>A0ABQ7QMR7</accession>
<keyword evidence="4" id="KW-0732">Signal</keyword>
<dbReference type="Gene3D" id="2.40.10.10">
    <property type="entry name" value="Trypsin-like serine proteases"/>
    <property type="match status" value="2"/>
</dbReference>
<keyword evidence="2" id="KW-0645">Protease</keyword>
<dbReference type="PROSITE" id="PS50240">
    <property type="entry name" value="TRYPSIN_DOM"/>
    <property type="match status" value="1"/>
</dbReference>
<dbReference type="Proteomes" id="UP000823941">
    <property type="component" value="Chromosome 12"/>
</dbReference>
<dbReference type="InterPro" id="IPR018114">
    <property type="entry name" value="TRYPSIN_HIS"/>
</dbReference>
<keyword evidence="2" id="KW-0378">Hydrolase</keyword>
<keyword evidence="2" id="KW-0720">Serine protease</keyword>
<dbReference type="InterPro" id="IPR001254">
    <property type="entry name" value="Trypsin_dom"/>
</dbReference>
<sequence length="549" mass="59025">MASLYFLVLLSALGLSSALDSWHERVGFPEAQRILEHEQSIVPLAQEVQRPIVGGFVAALHAHPHLAGLVVDIRGSPSPSACGGTLLTSSRVLTAAHCWHDGRFQAWRFTVVLGSPYLFYGGTRIPTSSVSVHENYEPVTLANDIAMVYLPVHVSFSAAVRPATLPSDAMLHLDLTGLWATAAGYGRYSDLTNPTHNTVVREVQLQVISREACRRTYGRVVLDSNVCTAGAGGVGICRGDSGGPLAVALAGQHVLLGVSSFVATAGCELGHPSVFASKHNPRIDFPTRSLSSGEVLRANCTTAPALPAPHVTWFINGEKMDEVKAHTHKFRVPMSERSARRGLHVAAPDAAAPGLAAPPPASLPALSHASFIATRLPGCSLREHQISDMSINQHTHSDHGGRHRSRKPGRRDLYITVSELQLVASGRQEIVCVSTIPEFRNIDDKFADVRNDTPGRRDLYITVSELQLVASGRQEIVCVSTIPEFRNIDDKFADVRNDTVIVDVISPSTFSQPAANLTAAEPSSSSESGRLVPSLLVPCILHVMFNHVA</sequence>
<dbReference type="EMBL" id="JAHIBW010000012">
    <property type="protein sequence ID" value="KAG7306184.1"/>
    <property type="molecule type" value="Genomic_DNA"/>
</dbReference>
<feature type="region of interest" description="Disordered" evidence="3">
    <location>
        <begin position="390"/>
        <end position="409"/>
    </location>
</feature>
<dbReference type="InterPro" id="IPR043504">
    <property type="entry name" value="Peptidase_S1_PA_chymotrypsin"/>
</dbReference>
<feature type="signal peptide" evidence="4">
    <location>
        <begin position="1"/>
        <end position="18"/>
    </location>
</feature>
<feature type="chain" id="PRO_5046891982" evidence="4">
    <location>
        <begin position="19"/>
        <end position="549"/>
    </location>
</feature>
<dbReference type="InterPro" id="IPR001314">
    <property type="entry name" value="Peptidase_S1A"/>
</dbReference>
<dbReference type="InterPro" id="IPR051333">
    <property type="entry name" value="CLIP_Serine_Protease"/>
</dbReference>
<comment type="caution">
    <text evidence="7">The sequence shown here is derived from an EMBL/GenBank/DDBJ whole genome shotgun (WGS) entry which is preliminary data.</text>
</comment>
<feature type="domain" description="Peptidase S1" evidence="5">
    <location>
        <begin position="52"/>
        <end position="319"/>
    </location>
</feature>
<gene>
    <name evidence="7" type="ORF">JYU34_008781</name>
</gene>
<evidence type="ECO:0000256" key="3">
    <source>
        <dbReference type="SAM" id="MobiDB-lite"/>
    </source>
</evidence>
<dbReference type="Pfam" id="PF00089">
    <property type="entry name" value="Trypsin"/>
    <property type="match status" value="1"/>
</dbReference>
<dbReference type="CDD" id="cd00190">
    <property type="entry name" value="Tryp_SPc"/>
    <property type="match status" value="1"/>
</dbReference>
<dbReference type="PANTHER" id="PTHR24260">
    <property type="match status" value="1"/>
</dbReference>
<dbReference type="PROSITE" id="PS00135">
    <property type="entry name" value="TRYPSIN_SER"/>
    <property type="match status" value="1"/>
</dbReference>
<evidence type="ECO:0000259" key="5">
    <source>
        <dbReference type="PROSITE" id="PS50240"/>
    </source>
</evidence>
<dbReference type="PANTHER" id="PTHR24260:SF134">
    <property type="entry name" value="AT07769P-RELATED"/>
    <property type="match status" value="1"/>
</dbReference>
<dbReference type="SMART" id="SM00020">
    <property type="entry name" value="Tryp_SPc"/>
    <property type="match status" value="1"/>
</dbReference>